<dbReference type="PANTHER" id="PTHR31591">
    <property type="entry name" value="UPF0613 PROTEIN PB24D3.06C"/>
    <property type="match status" value="1"/>
</dbReference>
<dbReference type="AlphaFoldDB" id="A0A2V1DRZ3"/>
<dbReference type="Gene3D" id="3.40.50.1820">
    <property type="entry name" value="alpha/beta hydrolase"/>
    <property type="match status" value="1"/>
</dbReference>
<evidence type="ECO:0000313" key="2">
    <source>
        <dbReference type="Proteomes" id="UP000244855"/>
    </source>
</evidence>
<keyword evidence="2" id="KW-1185">Reference proteome</keyword>
<dbReference type="InterPro" id="IPR013744">
    <property type="entry name" value="SidJ"/>
</dbReference>
<dbReference type="OrthoDB" id="10034502at2759"/>
<accession>A0A2V1DRZ3</accession>
<protein>
    <submittedName>
        <fullName evidence="1">DUF1749-domain-containing protein</fullName>
    </submittedName>
</protein>
<sequence length="332" mass="35906">MAYPGTLHRYTRRLVAFEHTNPTTANSQQPPPRHTLLCIGGLTDGLLTNTYPSKIAAHLPPTWRVAEVLLSSSYSGWATGSIARDARELGECVKYFRNLSSPSQNSDQQEEAKIVLLGCSTGCQDALEYVIGAERSQRPAVNGIILQAGVSDREAWYDIASRMPPPPGSNPSSETNMIPALEAAIATATKMVKEEGKPDDIMPKDLDVVRNVMGEPTTAYRTWSLLAKGGDDDFFSSDLDDDALKGTFGAIGEGVRVGLVWGSEDEYVPKFVEKEKVLARWGGFVRDGGGVLDEEVSGVIKGASHTLNKDPEEVVGELIRRVVGFLKGVEGV</sequence>
<reference evidence="1 2" key="1">
    <citation type="journal article" date="2018" name="Sci. Rep.">
        <title>Comparative genomics provides insights into the lifestyle and reveals functional heterogeneity of dark septate endophytic fungi.</title>
        <authorList>
            <person name="Knapp D.G."/>
            <person name="Nemeth J.B."/>
            <person name="Barry K."/>
            <person name="Hainaut M."/>
            <person name="Henrissat B."/>
            <person name="Johnson J."/>
            <person name="Kuo A."/>
            <person name="Lim J.H.P."/>
            <person name="Lipzen A."/>
            <person name="Nolan M."/>
            <person name="Ohm R.A."/>
            <person name="Tamas L."/>
            <person name="Grigoriev I.V."/>
            <person name="Spatafora J.W."/>
            <person name="Nagy L.G."/>
            <person name="Kovacs G.M."/>
        </authorList>
    </citation>
    <scope>NUCLEOTIDE SEQUENCE [LARGE SCALE GENOMIC DNA]</scope>
    <source>
        <strain evidence="1 2">DSE2036</strain>
    </source>
</reference>
<dbReference type="SUPFAM" id="SSF53474">
    <property type="entry name" value="alpha/beta-Hydrolases"/>
    <property type="match status" value="1"/>
</dbReference>
<name>A0A2V1DRZ3_9PLEO</name>
<proteinExistence type="predicted"/>
<dbReference type="EMBL" id="KZ805363">
    <property type="protein sequence ID" value="PVI01048.1"/>
    <property type="molecule type" value="Genomic_DNA"/>
</dbReference>
<evidence type="ECO:0000313" key="1">
    <source>
        <dbReference type="EMBL" id="PVI01048.1"/>
    </source>
</evidence>
<dbReference type="InterPro" id="IPR029058">
    <property type="entry name" value="AB_hydrolase_fold"/>
</dbReference>
<gene>
    <name evidence="1" type="ORF">DM02DRAFT_728129</name>
</gene>
<organism evidence="1 2">
    <name type="scientific">Periconia macrospinosa</name>
    <dbReference type="NCBI Taxonomy" id="97972"/>
    <lineage>
        <taxon>Eukaryota</taxon>
        <taxon>Fungi</taxon>
        <taxon>Dikarya</taxon>
        <taxon>Ascomycota</taxon>
        <taxon>Pezizomycotina</taxon>
        <taxon>Dothideomycetes</taxon>
        <taxon>Pleosporomycetidae</taxon>
        <taxon>Pleosporales</taxon>
        <taxon>Massarineae</taxon>
        <taxon>Periconiaceae</taxon>
        <taxon>Periconia</taxon>
    </lineage>
</organism>
<dbReference type="Pfam" id="PF08538">
    <property type="entry name" value="DUF1749"/>
    <property type="match status" value="1"/>
</dbReference>
<dbReference type="PANTHER" id="PTHR31591:SF7">
    <property type="entry name" value="DUF1749-DOMAIN-CONTAINING PROTEIN"/>
    <property type="match status" value="1"/>
</dbReference>
<dbReference type="Proteomes" id="UP000244855">
    <property type="component" value="Unassembled WGS sequence"/>
</dbReference>